<evidence type="ECO:0000313" key="3">
    <source>
        <dbReference type="EMBL" id="GHO44375.1"/>
    </source>
</evidence>
<evidence type="ECO:0000256" key="1">
    <source>
        <dbReference type="SAM" id="MobiDB-lite"/>
    </source>
</evidence>
<feature type="compositionally biased region" description="Pro residues" evidence="1">
    <location>
        <begin position="95"/>
        <end position="106"/>
    </location>
</feature>
<dbReference type="Proteomes" id="UP000612362">
    <property type="component" value="Unassembled WGS sequence"/>
</dbReference>
<protein>
    <submittedName>
        <fullName evidence="3">Uncharacterized protein</fullName>
    </submittedName>
</protein>
<name>A0A8J3MTH3_9CHLR</name>
<gene>
    <name evidence="3" type="ORF">KSX_25380</name>
</gene>
<keyword evidence="2" id="KW-1133">Transmembrane helix</keyword>
<proteinExistence type="predicted"/>
<accession>A0A8J3MTH3</accession>
<evidence type="ECO:0000313" key="4">
    <source>
        <dbReference type="Proteomes" id="UP000612362"/>
    </source>
</evidence>
<feature type="transmembrane region" description="Helical" evidence="2">
    <location>
        <begin position="6"/>
        <end position="33"/>
    </location>
</feature>
<keyword evidence="2" id="KW-0472">Membrane</keyword>
<dbReference type="RefSeq" id="WP_220193774.1">
    <property type="nucleotide sequence ID" value="NZ_BNJF01000001.1"/>
</dbReference>
<dbReference type="EMBL" id="BNJF01000001">
    <property type="protein sequence ID" value="GHO44375.1"/>
    <property type="molecule type" value="Genomic_DNA"/>
</dbReference>
<dbReference type="AlphaFoldDB" id="A0A8J3MTH3"/>
<evidence type="ECO:0000256" key="2">
    <source>
        <dbReference type="SAM" id="Phobius"/>
    </source>
</evidence>
<comment type="caution">
    <text evidence="3">The sequence shown here is derived from an EMBL/GenBank/DDBJ whole genome shotgun (WGS) entry which is preliminary data.</text>
</comment>
<keyword evidence="2" id="KW-0812">Transmembrane</keyword>
<organism evidence="3 4">
    <name type="scientific">Ktedonospora formicarum</name>
    <dbReference type="NCBI Taxonomy" id="2778364"/>
    <lineage>
        <taxon>Bacteria</taxon>
        <taxon>Bacillati</taxon>
        <taxon>Chloroflexota</taxon>
        <taxon>Ktedonobacteria</taxon>
        <taxon>Ktedonobacterales</taxon>
        <taxon>Ktedonobacteraceae</taxon>
        <taxon>Ktedonospora</taxon>
    </lineage>
</organism>
<sequence>MRDSDLQAFIVGYVAVIAIISIVSIAISLLVWWKIFSKAGFSGALSLLMTFIPLANIILLFYLAFAEWPIERELEAYRRGAMGGGGYPPSSGYPNQPPSGPGYPQY</sequence>
<feature type="region of interest" description="Disordered" evidence="1">
    <location>
        <begin position="86"/>
        <end position="106"/>
    </location>
</feature>
<reference evidence="3" key="1">
    <citation type="submission" date="2020-10" db="EMBL/GenBank/DDBJ databases">
        <title>Taxonomic study of unclassified bacteria belonging to the class Ktedonobacteria.</title>
        <authorList>
            <person name="Yabe S."/>
            <person name="Wang C.M."/>
            <person name="Zheng Y."/>
            <person name="Sakai Y."/>
            <person name="Cavaletti L."/>
            <person name="Monciardini P."/>
            <person name="Donadio S."/>
        </authorList>
    </citation>
    <scope>NUCLEOTIDE SEQUENCE</scope>
    <source>
        <strain evidence="3">SOSP1-1</strain>
    </source>
</reference>
<feature type="transmembrane region" description="Helical" evidence="2">
    <location>
        <begin position="45"/>
        <end position="65"/>
    </location>
</feature>
<keyword evidence="4" id="KW-1185">Reference proteome</keyword>